<keyword evidence="2" id="KW-0812">Transmembrane</keyword>
<gene>
    <name evidence="4" type="ORF">CAOG_006999</name>
</gene>
<evidence type="ECO:0000256" key="2">
    <source>
        <dbReference type="SAM" id="Phobius"/>
    </source>
</evidence>
<feature type="transmembrane region" description="Helical" evidence="2">
    <location>
        <begin position="385"/>
        <end position="406"/>
    </location>
</feature>
<dbReference type="InParanoid" id="A0A0D2WW86"/>
<sequence>METSSGPPAPAPAAALAPAAAPTAAERVIGPSYGLSTGLSSVLHYQAVHSSSTNLASATDVVPPATTATASTANRSTDAITVNVDRSASSTRISSNSQASDASQHSDVTMLPSSDTSEHNKKSKSQGCMEGVLEWATGIMMSCSGVQDIEADDDDDDEDDDEEETAQSSESMDIVPAGHQSRKNGKDVQTTPVIARNRRTGARQPLPAPHRIKSVVHRIFQFLTLVLCVSFLPHRFGLAVESRLRLGFGWQADPNTHPFPESPVCHFGSYFSLFVGVPDSSDGLGWFVLVLVFVVLPTALLGFLPLVFFRGFLTSPILPLIYIGGISTTYFISVFAVVDATSKLDDPHWPSNQTSALQELIDSVFGKVDAAEARGGQEARRAVGYFNIAVVGICSLLAAYFAISSFRVTSTLCKWRRVDINNWLNSIGMQRYAPRFHRHKLNARWFLSDNTAQLNNLHFGSLTDRHILEDELARLRMTIQGKARPPMANLDLAQLDIQGGLQRSRPERRSVLRRSLSVASGGSAARLSTLTAANQLSRQAMDEMLVAPPTYSPLDPFAASSSSVEQQQQQQPCASASTSTSATIVPTAFAPLPAYQQEPTVLTNADLEAAQDAAYLKRLAPDEAVFNTANARLRHLGKHKIDMRSLSVKRVPAVLLVMMPLFLFALFVLVIPMFVLAYLSDPTPVVGTARVLLVPTLVSHVVAGGVLVVMILGRSPSIWIAFDMCLVSCLLHTGIVVLMLIESSGFVNDKDYAACVIGIMTALVLLVEFACLLTAVRCTARFKATVRNWPVELVALWAASNGLDYQFVFRHDITGLALIRADAVELVERIGFADSVMRKLFEQRLAGLQTCSESFDCPVVSPELVAGAFPSQSALACSAVSPAFAALNIKQVTASSELRSYFLDELRAVTSDNCDSDAPAAV</sequence>
<feature type="domain" description="SAM" evidence="3">
    <location>
        <begin position="415"/>
        <end position="478"/>
    </location>
</feature>
<keyword evidence="2" id="KW-1133">Transmembrane helix</keyword>
<feature type="compositionally biased region" description="Polar residues" evidence="1">
    <location>
        <begin position="101"/>
        <end position="115"/>
    </location>
</feature>
<keyword evidence="5" id="KW-1185">Reference proteome</keyword>
<dbReference type="InterPro" id="IPR013761">
    <property type="entry name" value="SAM/pointed_sf"/>
</dbReference>
<name>A0A0D2WW86_CAPO3</name>
<feature type="transmembrane region" description="Helical" evidence="2">
    <location>
        <begin position="320"/>
        <end position="338"/>
    </location>
</feature>
<proteinExistence type="predicted"/>
<protein>
    <recommendedName>
        <fullName evidence="3">SAM domain-containing protein</fullName>
    </recommendedName>
</protein>
<keyword evidence="2" id="KW-0472">Membrane</keyword>
<feature type="transmembrane region" description="Helical" evidence="2">
    <location>
        <begin position="753"/>
        <end position="776"/>
    </location>
</feature>
<evidence type="ECO:0000313" key="5">
    <source>
        <dbReference type="Proteomes" id="UP000008743"/>
    </source>
</evidence>
<feature type="transmembrane region" description="Helical" evidence="2">
    <location>
        <begin position="284"/>
        <end position="308"/>
    </location>
</feature>
<feature type="transmembrane region" description="Helical" evidence="2">
    <location>
        <begin position="719"/>
        <end position="741"/>
    </location>
</feature>
<evidence type="ECO:0000313" key="4">
    <source>
        <dbReference type="EMBL" id="KJE96723.1"/>
    </source>
</evidence>
<accession>A0A0D2WW86</accession>
<organism evidence="4 5">
    <name type="scientific">Capsaspora owczarzaki (strain ATCC 30864)</name>
    <dbReference type="NCBI Taxonomy" id="595528"/>
    <lineage>
        <taxon>Eukaryota</taxon>
        <taxon>Filasterea</taxon>
        <taxon>Capsaspora</taxon>
    </lineage>
</organism>
<evidence type="ECO:0000259" key="3">
    <source>
        <dbReference type="PROSITE" id="PS50105"/>
    </source>
</evidence>
<dbReference type="AlphaFoldDB" id="A0A0D2WW86"/>
<evidence type="ECO:0000256" key="1">
    <source>
        <dbReference type="SAM" id="MobiDB-lite"/>
    </source>
</evidence>
<feature type="region of interest" description="Disordered" evidence="1">
    <location>
        <begin position="84"/>
        <end position="127"/>
    </location>
</feature>
<dbReference type="SUPFAM" id="SSF47769">
    <property type="entry name" value="SAM/Pointed domain"/>
    <property type="match status" value="1"/>
</dbReference>
<feature type="compositionally biased region" description="Low complexity" evidence="1">
    <location>
        <begin position="86"/>
        <end position="100"/>
    </location>
</feature>
<reference evidence="5" key="1">
    <citation type="submission" date="2011-02" db="EMBL/GenBank/DDBJ databases">
        <title>The Genome Sequence of Capsaspora owczarzaki ATCC 30864.</title>
        <authorList>
            <person name="Russ C."/>
            <person name="Cuomo C."/>
            <person name="Burger G."/>
            <person name="Gray M.W."/>
            <person name="Holland P.W.H."/>
            <person name="King N."/>
            <person name="Lang F.B.F."/>
            <person name="Roger A.J."/>
            <person name="Ruiz-Trillo I."/>
            <person name="Young S.K."/>
            <person name="Zeng Q."/>
            <person name="Gargeya S."/>
            <person name="Alvarado L."/>
            <person name="Berlin A."/>
            <person name="Chapman S.B."/>
            <person name="Chen Z."/>
            <person name="Freedman E."/>
            <person name="Gellesch M."/>
            <person name="Goldberg J."/>
            <person name="Griggs A."/>
            <person name="Gujja S."/>
            <person name="Heilman E."/>
            <person name="Heiman D."/>
            <person name="Howarth C."/>
            <person name="Mehta T."/>
            <person name="Neiman D."/>
            <person name="Pearson M."/>
            <person name="Roberts A."/>
            <person name="Saif S."/>
            <person name="Shea T."/>
            <person name="Shenoy N."/>
            <person name="Sisk P."/>
            <person name="Stolte C."/>
            <person name="Sykes S."/>
            <person name="White J."/>
            <person name="Yandava C."/>
            <person name="Haas B."/>
            <person name="Nusbaum C."/>
            <person name="Birren B."/>
        </authorList>
    </citation>
    <scope>NUCLEOTIDE SEQUENCE</scope>
    <source>
        <strain evidence="5">ATCC 30864</strain>
    </source>
</reference>
<dbReference type="Proteomes" id="UP000008743">
    <property type="component" value="Unassembled WGS sequence"/>
</dbReference>
<dbReference type="Gene3D" id="1.10.150.50">
    <property type="entry name" value="Transcription Factor, Ets-1"/>
    <property type="match status" value="1"/>
</dbReference>
<feature type="region of interest" description="Disordered" evidence="1">
    <location>
        <begin position="556"/>
        <end position="578"/>
    </location>
</feature>
<dbReference type="PROSITE" id="PS50105">
    <property type="entry name" value="SAM_DOMAIN"/>
    <property type="match status" value="1"/>
</dbReference>
<feature type="compositionally biased region" description="Acidic residues" evidence="1">
    <location>
        <begin position="149"/>
        <end position="165"/>
    </location>
</feature>
<feature type="transmembrane region" description="Helical" evidence="2">
    <location>
        <begin position="691"/>
        <end position="712"/>
    </location>
</feature>
<feature type="region of interest" description="Disordered" evidence="1">
    <location>
        <begin position="149"/>
        <end position="189"/>
    </location>
</feature>
<feature type="transmembrane region" description="Helical" evidence="2">
    <location>
        <begin position="653"/>
        <end position="679"/>
    </location>
</feature>
<feature type="compositionally biased region" description="Low complexity" evidence="1">
    <location>
        <begin position="558"/>
        <end position="578"/>
    </location>
</feature>
<dbReference type="InterPro" id="IPR001660">
    <property type="entry name" value="SAM"/>
</dbReference>
<dbReference type="EMBL" id="KE346372">
    <property type="protein sequence ID" value="KJE96723.1"/>
    <property type="molecule type" value="Genomic_DNA"/>
</dbReference>